<keyword evidence="4" id="KW-1185">Reference proteome</keyword>
<accession>A0A914Y4D7</accession>
<dbReference type="AlphaFoldDB" id="A0A914Y4D7"/>
<dbReference type="InterPro" id="IPR042178">
    <property type="entry name" value="Serpin_sf_1"/>
</dbReference>
<evidence type="ECO:0000256" key="2">
    <source>
        <dbReference type="RuleBase" id="RU000411"/>
    </source>
</evidence>
<name>A0A914Y4D7_9BILA</name>
<proteinExistence type="inferred from homology"/>
<feature type="domain" description="Serpin" evidence="3">
    <location>
        <begin position="10"/>
        <end position="219"/>
    </location>
</feature>
<dbReference type="InterPro" id="IPR000215">
    <property type="entry name" value="Serpin_fam"/>
</dbReference>
<dbReference type="InterPro" id="IPR042185">
    <property type="entry name" value="Serpin_sf_2"/>
</dbReference>
<dbReference type="WBParaSite" id="PSU_v2.g15064.t1">
    <property type="protein sequence ID" value="PSU_v2.g15064.t1"/>
    <property type="gene ID" value="PSU_v2.g15064"/>
</dbReference>
<reference evidence="5" key="1">
    <citation type="submission" date="2022-11" db="UniProtKB">
        <authorList>
            <consortium name="WormBaseParasite"/>
        </authorList>
    </citation>
    <scope>IDENTIFICATION</scope>
</reference>
<dbReference type="InterPro" id="IPR036186">
    <property type="entry name" value="Serpin_sf"/>
</dbReference>
<organism evidence="4 5">
    <name type="scientific">Panagrolaimus superbus</name>
    <dbReference type="NCBI Taxonomy" id="310955"/>
    <lineage>
        <taxon>Eukaryota</taxon>
        <taxon>Metazoa</taxon>
        <taxon>Ecdysozoa</taxon>
        <taxon>Nematoda</taxon>
        <taxon>Chromadorea</taxon>
        <taxon>Rhabditida</taxon>
        <taxon>Tylenchina</taxon>
        <taxon>Panagrolaimomorpha</taxon>
        <taxon>Panagrolaimoidea</taxon>
        <taxon>Panagrolaimidae</taxon>
        <taxon>Panagrolaimus</taxon>
    </lineage>
</organism>
<dbReference type="PANTHER" id="PTHR11461">
    <property type="entry name" value="SERINE PROTEASE INHIBITOR, SERPIN"/>
    <property type="match status" value="1"/>
</dbReference>
<dbReference type="Proteomes" id="UP000887577">
    <property type="component" value="Unplaced"/>
</dbReference>
<dbReference type="GO" id="GO:0004867">
    <property type="term" value="F:serine-type endopeptidase inhibitor activity"/>
    <property type="evidence" value="ECO:0007669"/>
    <property type="project" value="InterPro"/>
</dbReference>
<evidence type="ECO:0000259" key="3">
    <source>
        <dbReference type="SMART" id="SM00093"/>
    </source>
</evidence>
<evidence type="ECO:0000256" key="1">
    <source>
        <dbReference type="ARBA" id="ARBA00009500"/>
    </source>
</evidence>
<dbReference type="InterPro" id="IPR023796">
    <property type="entry name" value="Serpin_dom"/>
</dbReference>
<dbReference type="PANTHER" id="PTHR11461:SF211">
    <property type="entry name" value="GH10112P-RELATED"/>
    <property type="match status" value="1"/>
</dbReference>
<comment type="similarity">
    <text evidence="1 2">Belongs to the serpin family.</text>
</comment>
<evidence type="ECO:0000313" key="5">
    <source>
        <dbReference type="WBParaSite" id="PSU_v2.g15064.t1"/>
    </source>
</evidence>
<dbReference type="Pfam" id="PF00079">
    <property type="entry name" value="Serpin"/>
    <property type="match status" value="1"/>
</dbReference>
<protein>
    <submittedName>
        <fullName evidence="5">Serpin domain-containing protein</fullName>
    </submittedName>
</protein>
<evidence type="ECO:0000313" key="4">
    <source>
        <dbReference type="Proteomes" id="UP000887577"/>
    </source>
</evidence>
<dbReference type="SMART" id="SM00093">
    <property type="entry name" value="SERPIN"/>
    <property type="match status" value="1"/>
</dbReference>
<dbReference type="SUPFAM" id="SSF56574">
    <property type="entry name" value="Serpins"/>
    <property type="match status" value="1"/>
</dbReference>
<dbReference type="GO" id="GO:0005615">
    <property type="term" value="C:extracellular space"/>
    <property type="evidence" value="ECO:0007669"/>
    <property type="project" value="InterPro"/>
</dbReference>
<dbReference type="Gene3D" id="2.30.39.10">
    <property type="entry name" value="Alpha-1-antitrypsin, domain 1"/>
    <property type="match status" value="1"/>
</dbReference>
<dbReference type="Gene3D" id="3.30.497.10">
    <property type="entry name" value="Antithrombin, subunit I, domain 2"/>
    <property type="match status" value="1"/>
</dbReference>
<sequence length="219" mass="25144">MFDDEADFAHRLIPIIDDASEKSIIFSPSSILNGLAMFYVGCDGETATEIQQIIGKEFNKNAKENVKVKFANKVYISDICELLPTFCQTIDQKFNGGFQQLDFNNNVAAVLEINNFVKTETNGLIPNMVAENDINKDTAVILVNAVYFKAPWNLLFRNFDMIEFTASNSEKRMIKMMSRKAPETLCWNYLENEKWTSLGIPYENYKAWIYFVLQIKIIL</sequence>
<dbReference type="CDD" id="cd00172">
    <property type="entry name" value="serpin"/>
    <property type="match status" value="1"/>
</dbReference>